<protein>
    <recommendedName>
        <fullName evidence="2">protein-tyrosine-phosphatase</fullName>
        <ecNumber evidence="2">3.1.3.48</ecNumber>
    </recommendedName>
</protein>
<feature type="active site" evidence="5">
    <location>
        <position position="33"/>
    </location>
</feature>
<feature type="active site" description="Proton donor" evidence="5">
    <location>
        <position position="141"/>
    </location>
</feature>
<evidence type="ECO:0000256" key="1">
    <source>
        <dbReference type="ARBA" id="ARBA00011063"/>
    </source>
</evidence>
<feature type="domain" description="Phosphotyrosine protein phosphatase I" evidence="6">
    <location>
        <begin position="21"/>
        <end position="167"/>
    </location>
</feature>
<dbReference type="SUPFAM" id="SSF52788">
    <property type="entry name" value="Phosphotyrosine protein phosphatases I"/>
    <property type="match status" value="1"/>
</dbReference>
<keyword evidence="8" id="KW-1185">Reference proteome</keyword>
<reference evidence="7 8" key="1">
    <citation type="submission" date="2017-02" db="EMBL/GenBank/DDBJ databases">
        <title>Draft genome of Saccharomonospora sp. 154.</title>
        <authorList>
            <person name="Alonso-Carmona G.S."/>
            <person name="De La Haba R."/>
            <person name="Vera-Gargallo B."/>
            <person name="Sandoval-Trujillo A.H."/>
            <person name="Ramirez-Duran N."/>
            <person name="Ventosa A."/>
        </authorList>
    </citation>
    <scope>NUCLEOTIDE SEQUENCE [LARGE SCALE GENOMIC DNA]</scope>
    <source>
        <strain evidence="7 8">LRS4.154</strain>
    </source>
</reference>
<proteinExistence type="inferred from homology"/>
<dbReference type="RefSeq" id="WP_081193788.1">
    <property type="nucleotide sequence ID" value="NZ_MWIH01000007.1"/>
</dbReference>
<comment type="caution">
    <text evidence="7">The sequence shown here is derived from an EMBL/GenBank/DDBJ whole genome shotgun (WGS) entry which is preliminary data.</text>
</comment>
<dbReference type="InterPro" id="IPR017867">
    <property type="entry name" value="Tyr_phospatase_low_mol_wt"/>
</dbReference>
<evidence type="ECO:0000256" key="5">
    <source>
        <dbReference type="PIRSR" id="PIRSR617867-1"/>
    </source>
</evidence>
<dbReference type="STRING" id="1962155.B1813_17885"/>
<accession>A0A1V9A046</accession>
<name>A0A1V9A046_SACPI</name>
<gene>
    <name evidence="7" type="ORF">B1813_17885</name>
</gene>
<comment type="similarity">
    <text evidence="1">Belongs to the low molecular weight phosphotyrosine protein phosphatase family.</text>
</comment>
<evidence type="ECO:0000313" key="7">
    <source>
        <dbReference type="EMBL" id="OQO90294.1"/>
    </source>
</evidence>
<dbReference type="Proteomes" id="UP000192591">
    <property type="component" value="Unassembled WGS sequence"/>
</dbReference>
<evidence type="ECO:0000259" key="6">
    <source>
        <dbReference type="SMART" id="SM00226"/>
    </source>
</evidence>
<dbReference type="GO" id="GO:0004725">
    <property type="term" value="F:protein tyrosine phosphatase activity"/>
    <property type="evidence" value="ECO:0007669"/>
    <property type="project" value="UniProtKB-EC"/>
</dbReference>
<evidence type="ECO:0000256" key="4">
    <source>
        <dbReference type="ARBA" id="ARBA00022912"/>
    </source>
</evidence>
<dbReference type="Pfam" id="PF01451">
    <property type="entry name" value="LMWPc"/>
    <property type="match status" value="1"/>
</dbReference>
<dbReference type="EC" id="3.1.3.48" evidence="2"/>
<dbReference type="InterPro" id="IPR050438">
    <property type="entry name" value="LMW_PTPase"/>
</dbReference>
<dbReference type="EMBL" id="MWIH01000007">
    <property type="protein sequence ID" value="OQO90294.1"/>
    <property type="molecule type" value="Genomic_DNA"/>
</dbReference>
<sequence length="172" mass="18323">MADNADSTADTGSIADIPSPVRVVFVCTGNICRSPMAEVVFRSRLARHGLSEVVSVRSAGTGGWHIGEPADPRAQATLEAHGYAVDHTARQVGTDHLDADLLLAADAGHLRALRGLVDDPDRVRLLREFDPTAPAEAEVPDPYYGDGDGFVAVLGMVERAADGLVDWVRGRR</sequence>
<dbReference type="PANTHER" id="PTHR11717:SF7">
    <property type="entry name" value="LOW MOLECULAR WEIGHT PHOSPHOTYROSINE PROTEIN PHOSPHATASE"/>
    <property type="match status" value="1"/>
</dbReference>
<dbReference type="AlphaFoldDB" id="A0A1V9A046"/>
<dbReference type="PRINTS" id="PR00719">
    <property type="entry name" value="LMWPTPASE"/>
</dbReference>
<evidence type="ECO:0000313" key="8">
    <source>
        <dbReference type="Proteomes" id="UP000192591"/>
    </source>
</evidence>
<organism evidence="7 8">
    <name type="scientific">Saccharomonospora piscinae</name>
    <dbReference type="NCBI Taxonomy" id="687388"/>
    <lineage>
        <taxon>Bacteria</taxon>
        <taxon>Bacillati</taxon>
        <taxon>Actinomycetota</taxon>
        <taxon>Actinomycetes</taxon>
        <taxon>Pseudonocardiales</taxon>
        <taxon>Pseudonocardiaceae</taxon>
        <taxon>Saccharomonospora</taxon>
    </lineage>
</organism>
<dbReference type="InterPro" id="IPR023485">
    <property type="entry name" value="Ptyr_pPase"/>
</dbReference>
<evidence type="ECO:0000256" key="3">
    <source>
        <dbReference type="ARBA" id="ARBA00022801"/>
    </source>
</evidence>
<evidence type="ECO:0000256" key="2">
    <source>
        <dbReference type="ARBA" id="ARBA00013064"/>
    </source>
</evidence>
<dbReference type="PANTHER" id="PTHR11717">
    <property type="entry name" value="LOW MOLECULAR WEIGHT PROTEIN TYROSINE PHOSPHATASE"/>
    <property type="match status" value="1"/>
</dbReference>
<dbReference type="InterPro" id="IPR036196">
    <property type="entry name" value="Ptyr_pPase_sf"/>
</dbReference>
<dbReference type="Gene3D" id="3.40.50.2300">
    <property type="match status" value="1"/>
</dbReference>
<feature type="active site" description="Nucleophile" evidence="5">
    <location>
        <position position="27"/>
    </location>
</feature>
<keyword evidence="3" id="KW-0378">Hydrolase</keyword>
<keyword evidence="4" id="KW-0904">Protein phosphatase</keyword>
<dbReference type="CDD" id="cd16343">
    <property type="entry name" value="LMWPTP"/>
    <property type="match status" value="1"/>
</dbReference>
<dbReference type="SMART" id="SM00226">
    <property type="entry name" value="LMWPc"/>
    <property type="match status" value="1"/>
</dbReference>